<gene>
    <name evidence="2" type="ORF">METZ01_LOCUS379270</name>
</gene>
<feature type="non-terminal residue" evidence="2">
    <location>
        <position position="54"/>
    </location>
</feature>
<accession>A0A382TWJ5</accession>
<name>A0A382TWJ5_9ZZZZ</name>
<evidence type="ECO:0000256" key="1">
    <source>
        <dbReference type="SAM" id="Phobius"/>
    </source>
</evidence>
<feature type="transmembrane region" description="Helical" evidence="1">
    <location>
        <begin position="6"/>
        <end position="28"/>
    </location>
</feature>
<keyword evidence="1" id="KW-0812">Transmembrane</keyword>
<dbReference type="AlphaFoldDB" id="A0A382TWJ5"/>
<dbReference type="EMBL" id="UINC01139702">
    <property type="protein sequence ID" value="SVD26416.1"/>
    <property type="molecule type" value="Genomic_DNA"/>
</dbReference>
<sequence>MGKVVSLGAIMSLIFKILMVLLVVLPACSGVDSVTKKRWGNTENTISIVDITSR</sequence>
<protein>
    <submittedName>
        <fullName evidence="2">Uncharacterized protein</fullName>
    </submittedName>
</protein>
<evidence type="ECO:0000313" key="2">
    <source>
        <dbReference type="EMBL" id="SVD26416.1"/>
    </source>
</evidence>
<reference evidence="2" key="1">
    <citation type="submission" date="2018-05" db="EMBL/GenBank/DDBJ databases">
        <authorList>
            <person name="Lanie J.A."/>
            <person name="Ng W.-L."/>
            <person name="Kazmierczak K.M."/>
            <person name="Andrzejewski T.M."/>
            <person name="Davidsen T.M."/>
            <person name="Wayne K.J."/>
            <person name="Tettelin H."/>
            <person name="Glass J.I."/>
            <person name="Rusch D."/>
            <person name="Podicherti R."/>
            <person name="Tsui H.-C.T."/>
            <person name="Winkler M.E."/>
        </authorList>
    </citation>
    <scope>NUCLEOTIDE SEQUENCE</scope>
</reference>
<keyword evidence="1" id="KW-0472">Membrane</keyword>
<keyword evidence="1" id="KW-1133">Transmembrane helix</keyword>
<organism evidence="2">
    <name type="scientific">marine metagenome</name>
    <dbReference type="NCBI Taxonomy" id="408172"/>
    <lineage>
        <taxon>unclassified sequences</taxon>
        <taxon>metagenomes</taxon>
        <taxon>ecological metagenomes</taxon>
    </lineage>
</organism>
<proteinExistence type="predicted"/>